<keyword evidence="3 6" id="KW-1133">Transmembrane helix</keyword>
<dbReference type="GO" id="GO:0015165">
    <property type="term" value="F:pyrimidine nucleotide-sugar transmembrane transporter activity"/>
    <property type="evidence" value="ECO:0007669"/>
    <property type="project" value="InterPro"/>
</dbReference>
<accession>A0A2R5GRY2</accession>
<dbReference type="InParanoid" id="A0A2R5GRY2"/>
<dbReference type="Proteomes" id="UP000241890">
    <property type="component" value="Unassembled WGS sequence"/>
</dbReference>
<dbReference type="Pfam" id="PF04142">
    <property type="entry name" value="Nuc_sug_transp"/>
    <property type="match status" value="1"/>
</dbReference>
<evidence type="ECO:0000313" key="7">
    <source>
        <dbReference type="EMBL" id="GBG32518.1"/>
    </source>
</evidence>
<evidence type="ECO:0000313" key="8">
    <source>
        <dbReference type="Proteomes" id="UP000241890"/>
    </source>
</evidence>
<dbReference type="InterPro" id="IPR007271">
    <property type="entry name" value="Nuc_sug_transpt"/>
</dbReference>
<dbReference type="NCBIfam" id="TIGR00803">
    <property type="entry name" value="nst"/>
    <property type="match status" value="1"/>
</dbReference>
<keyword evidence="8" id="KW-1185">Reference proteome</keyword>
<evidence type="ECO:0000256" key="4">
    <source>
        <dbReference type="ARBA" id="ARBA00023136"/>
    </source>
</evidence>
<proteinExistence type="predicted"/>
<feature type="region of interest" description="Disordered" evidence="5">
    <location>
        <begin position="400"/>
        <end position="426"/>
    </location>
</feature>
<feature type="transmembrane region" description="Helical" evidence="6">
    <location>
        <begin position="349"/>
        <end position="370"/>
    </location>
</feature>
<comment type="subcellular location">
    <subcellularLocation>
        <location evidence="1">Membrane</location>
        <topology evidence="1">Multi-pass membrane protein</topology>
    </subcellularLocation>
</comment>
<dbReference type="AlphaFoldDB" id="A0A2R5GRY2"/>
<feature type="transmembrane region" description="Helical" evidence="6">
    <location>
        <begin position="252"/>
        <end position="273"/>
    </location>
</feature>
<reference evidence="7 8" key="1">
    <citation type="submission" date="2017-12" db="EMBL/GenBank/DDBJ databases">
        <title>Sequencing, de novo assembly and annotation of complete genome of a new Thraustochytrid species, strain FCC1311.</title>
        <authorList>
            <person name="Sedici K."/>
            <person name="Godart F."/>
            <person name="Aiese Cigliano R."/>
            <person name="Sanseverino W."/>
            <person name="Barakat M."/>
            <person name="Ortet P."/>
            <person name="Marechal E."/>
            <person name="Cagnac O."/>
            <person name="Amato A."/>
        </authorList>
    </citation>
    <scope>NUCLEOTIDE SEQUENCE [LARGE SCALE GENOMIC DNA]</scope>
</reference>
<feature type="transmembrane region" description="Helical" evidence="6">
    <location>
        <begin position="221"/>
        <end position="240"/>
    </location>
</feature>
<evidence type="ECO:0000256" key="5">
    <source>
        <dbReference type="SAM" id="MobiDB-lite"/>
    </source>
</evidence>
<protein>
    <submittedName>
        <fullName evidence="7">CMP-sialic acid transporter</fullName>
    </submittedName>
</protein>
<name>A0A2R5GRY2_9STRA</name>
<gene>
    <name evidence="7" type="ORF">FCC1311_087422</name>
</gene>
<comment type="caution">
    <text evidence="7">The sequence shown here is derived from an EMBL/GenBank/DDBJ whole genome shotgun (WGS) entry which is preliminary data.</text>
</comment>
<evidence type="ECO:0000256" key="1">
    <source>
        <dbReference type="ARBA" id="ARBA00004141"/>
    </source>
</evidence>
<evidence type="ECO:0000256" key="2">
    <source>
        <dbReference type="ARBA" id="ARBA00022692"/>
    </source>
</evidence>
<dbReference type="GO" id="GO:0000139">
    <property type="term" value="C:Golgi membrane"/>
    <property type="evidence" value="ECO:0007669"/>
    <property type="project" value="InterPro"/>
</dbReference>
<feature type="transmembrane region" description="Helical" evidence="6">
    <location>
        <begin position="376"/>
        <end position="393"/>
    </location>
</feature>
<dbReference type="InterPro" id="IPR037185">
    <property type="entry name" value="EmrE-like"/>
</dbReference>
<feature type="transmembrane region" description="Helical" evidence="6">
    <location>
        <begin position="285"/>
        <end position="306"/>
    </location>
</feature>
<feature type="transmembrane region" description="Helical" evidence="6">
    <location>
        <begin position="318"/>
        <end position="342"/>
    </location>
</feature>
<dbReference type="PANTHER" id="PTHR10231">
    <property type="entry name" value="NUCLEOTIDE-SUGAR TRANSMEMBRANE TRANSPORTER"/>
    <property type="match status" value="1"/>
</dbReference>
<evidence type="ECO:0000256" key="3">
    <source>
        <dbReference type="ARBA" id="ARBA00022989"/>
    </source>
</evidence>
<sequence length="426" mass="45956">MRQVFAVARISSVSFKACSAEVFEDKIRNVASSSMKAKESGNIRANLVSRAAARKDEVKPAPVAKMADPSRSVRIPCTDTLVDLKYLSLLLLVAQNVCLVLSIRYSRIHQMEDGAYVSSTAVVVSEFLKLVASLVLEYFFETGPKESFTAKMKDEFFNIDTVKLSVPGLLYTFQNNMLFVALTNLTAATYQVTAQLKILTTAVFSVIMLGKQISMQQTLSLFMLTIGVGVVQVAVQQASAKPVQQNTEEMNQMVGLAAVLSACLTSGFAGVYFEKILKRGRKVSIYIRNVQLGFFGVVIGLITVAANDLDKVMEGGFFQGYGVPVMIPILTQAVGGLLVAVVMKYADNILKGFATSLSIVLASILSAFLFEVPITNLFMGGAALVIFAVYVYGKFPPKPSADASKGTYSAVPTAVPEGKTTELSKV</sequence>
<dbReference type="FunCoup" id="A0A2R5GRY2">
    <property type="interactions" value="8"/>
</dbReference>
<organism evidence="7 8">
    <name type="scientific">Hondaea fermentalgiana</name>
    <dbReference type="NCBI Taxonomy" id="2315210"/>
    <lineage>
        <taxon>Eukaryota</taxon>
        <taxon>Sar</taxon>
        <taxon>Stramenopiles</taxon>
        <taxon>Bigyra</taxon>
        <taxon>Labyrinthulomycetes</taxon>
        <taxon>Thraustochytrida</taxon>
        <taxon>Thraustochytriidae</taxon>
        <taxon>Hondaea</taxon>
    </lineage>
</organism>
<evidence type="ECO:0000256" key="6">
    <source>
        <dbReference type="SAM" id="Phobius"/>
    </source>
</evidence>
<dbReference type="SUPFAM" id="SSF103481">
    <property type="entry name" value="Multidrug resistance efflux transporter EmrE"/>
    <property type="match status" value="1"/>
</dbReference>
<dbReference type="EMBL" id="BEYU01000123">
    <property type="protein sequence ID" value="GBG32518.1"/>
    <property type="molecule type" value="Genomic_DNA"/>
</dbReference>
<keyword evidence="4 6" id="KW-0472">Membrane</keyword>
<keyword evidence="2 6" id="KW-0812">Transmembrane</keyword>
<dbReference type="OrthoDB" id="408493at2759"/>